<protein>
    <submittedName>
        <fullName evidence="4">34967_t:CDS:1</fullName>
    </submittedName>
</protein>
<organism evidence="4 5">
    <name type="scientific">Gigaspora margarita</name>
    <dbReference type="NCBI Taxonomy" id="4874"/>
    <lineage>
        <taxon>Eukaryota</taxon>
        <taxon>Fungi</taxon>
        <taxon>Fungi incertae sedis</taxon>
        <taxon>Mucoromycota</taxon>
        <taxon>Glomeromycotina</taxon>
        <taxon>Glomeromycetes</taxon>
        <taxon>Diversisporales</taxon>
        <taxon>Gigasporaceae</taxon>
        <taxon>Gigaspora</taxon>
    </lineage>
</organism>
<accession>A0ABN7WY83</accession>
<dbReference type="PANTHER" id="PTHR35617:SF3">
    <property type="entry name" value="CORE-BINDING (CB) DOMAIN-CONTAINING PROTEIN"/>
    <property type="match status" value="1"/>
</dbReference>
<gene>
    <name evidence="4" type="ORF">GMARGA_LOCUS36654</name>
</gene>
<dbReference type="Proteomes" id="UP000789901">
    <property type="component" value="Unassembled WGS sequence"/>
</dbReference>
<dbReference type="EMBL" id="CAJVQB010073129">
    <property type="protein sequence ID" value="CAG8843646.1"/>
    <property type="molecule type" value="Genomic_DNA"/>
</dbReference>
<dbReference type="InterPro" id="IPR010998">
    <property type="entry name" value="Integrase_recombinase_N"/>
</dbReference>
<dbReference type="InterPro" id="IPR011010">
    <property type="entry name" value="DNA_brk_join_enz"/>
</dbReference>
<name>A0ABN7WY83_GIGMA</name>
<dbReference type="SUPFAM" id="SSF47823">
    <property type="entry name" value="lambda integrase-like, N-terminal domain"/>
    <property type="match status" value="1"/>
</dbReference>
<reference evidence="4 5" key="1">
    <citation type="submission" date="2021-06" db="EMBL/GenBank/DDBJ databases">
        <authorList>
            <person name="Kallberg Y."/>
            <person name="Tangrot J."/>
            <person name="Rosling A."/>
        </authorList>
    </citation>
    <scope>NUCLEOTIDE SEQUENCE [LARGE SCALE GENOMIC DNA]</scope>
    <source>
        <strain evidence="4 5">120-4 pot B 10/14</strain>
    </source>
</reference>
<proteinExistence type="predicted"/>
<keyword evidence="2" id="KW-0233">DNA recombination</keyword>
<sequence length="363" mass="39987">GAGQGDKEEVNDSNIISEMAIGSLVPGSIIATGRPTPETTEQLRNTNREPQSILPNRQMRSLCGSYIRSHLTHQGFSEKAITLYEAAFDNNSTRTLSWCTERQLDPVVGSLNSIVEFFTDQLEAGKAYNTIVGYRSAISKIHDWVDHSPIGSHPIIVKAMRGVYNKNPPPPTKDEIVDLVPAFNKVRSLGDHDAMDLLWLLRKTAFLLAITTASRPSDLVRIEATSKVLTPNGAIFTIRNLKEHKISLVHSSNKPATKRIYVGDYPELPEISPLAAVKTLLSRTHAWRFTDEQKASLLLTSTGLHNPPSPDTVARWIKDILVEASPNLKAKDARSLAVFYAQNSGVDLSTILAMGNWSSHGVY</sequence>
<keyword evidence="5" id="KW-1185">Reference proteome</keyword>
<keyword evidence="1" id="KW-0238">DNA-binding</keyword>
<evidence type="ECO:0000256" key="3">
    <source>
        <dbReference type="SAM" id="MobiDB-lite"/>
    </source>
</evidence>
<evidence type="ECO:0000256" key="2">
    <source>
        <dbReference type="ARBA" id="ARBA00023172"/>
    </source>
</evidence>
<dbReference type="InterPro" id="IPR013762">
    <property type="entry name" value="Integrase-like_cat_sf"/>
</dbReference>
<evidence type="ECO:0000313" key="5">
    <source>
        <dbReference type="Proteomes" id="UP000789901"/>
    </source>
</evidence>
<dbReference type="Gene3D" id="1.10.150.130">
    <property type="match status" value="1"/>
</dbReference>
<dbReference type="PANTHER" id="PTHR35617">
    <property type="entry name" value="PHAGE_INTEGRASE DOMAIN-CONTAINING PROTEIN"/>
    <property type="match status" value="1"/>
</dbReference>
<evidence type="ECO:0000256" key="1">
    <source>
        <dbReference type="ARBA" id="ARBA00023125"/>
    </source>
</evidence>
<evidence type="ECO:0000313" key="4">
    <source>
        <dbReference type="EMBL" id="CAG8843646.1"/>
    </source>
</evidence>
<dbReference type="SUPFAM" id="SSF56349">
    <property type="entry name" value="DNA breaking-rejoining enzymes"/>
    <property type="match status" value="1"/>
</dbReference>
<dbReference type="Gene3D" id="1.10.443.10">
    <property type="entry name" value="Intergrase catalytic core"/>
    <property type="match status" value="1"/>
</dbReference>
<feature type="non-terminal residue" evidence="4">
    <location>
        <position position="1"/>
    </location>
</feature>
<comment type="caution">
    <text evidence="4">The sequence shown here is derived from an EMBL/GenBank/DDBJ whole genome shotgun (WGS) entry which is preliminary data.</text>
</comment>
<feature type="compositionally biased region" description="Polar residues" evidence="3">
    <location>
        <begin position="37"/>
        <end position="52"/>
    </location>
</feature>
<feature type="region of interest" description="Disordered" evidence="3">
    <location>
        <begin position="28"/>
        <end position="52"/>
    </location>
</feature>